<dbReference type="InterPro" id="IPR008490">
    <property type="entry name" value="Transposase_InsH_N"/>
</dbReference>
<protein>
    <submittedName>
        <fullName evidence="2">Transposase</fullName>
    </submittedName>
</protein>
<dbReference type="Pfam" id="PF05598">
    <property type="entry name" value="DUF772"/>
    <property type="match status" value="1"/>
</dbReference>
<comment type="caution">
    <text evidence="2">The sequence shown here is derived from an EMBL/GenBank/DDBJ whole genome shotgun (WGS) entry which is preliminary data.</text>
</comment>
<keyword evidence="3" id="KW-1185">Reference proteome</keyword>
<evidence type="ECO:0000313" key="2">
    <source>
        <dbReference type="EMBL" id="MFC3200906.1"/>
    </source>
</evidence>
<dbReference type="Proteomes" id="UP001595477">
    <property type="component" value="Unassembled WGS sequence"/>
</dbReference>
<name>A0ABV7JW13_9ALTE</name>
<evidence type="ECO:0000313" key="3">
    <source>
        <dbReference type="Proteomes" id="UP001595477"/>
    </source>
</evidence>
<feature type="domain" description="Transposase InsH N-terminal" evidence="1">
    <location>
        <begin position="19"/>
        <end position="95"/>
    </location>
</feature>
<accession>A0ABV7JW13</accession>
<reference evidence="3" key="1">
    <citation type="journal article" date="2019" name="Int. J. Syst. Evol. Microbiol.">
        <title>The Global Catalogue of Microorganisms (GCM) 10K type strain sequencing project: providing services to taxonomists for standard genome sequencing and annotation.</title>
        <authorList>
            <consortium name="The Broad Institute Genomics Platform"/>
            <consortium name="The Broad Institute Genome Sequencing Center for Infectious Disease"/>
            <person name="Wu L."/>
            <person name="Ma J."/>
        </authorList>
    </citation>
    <scope>NUCLEOTIDE SEQUENCE [LARGE SCALE GENOMIC DNA]</scope>
    <source>
        <strain evidence="3">KCTC 52449</strain>
    </source>
</reference>
<organism evidence="2 3">
    <name type="scientific">Alteromonas oceani</name>
    <dbReference type="NCBI Taxonomy" id="2071609"/>
    <lineage>
        <taxon>Bacteria</taxon>
        <taxon>Pseudomonadati</taxon>
        <taxon>Pseudomonadota</taxon>
        <taxon>Gammaproteobacteria</taxon>
        <taxon>Alteromonadales</taxon>
        <taxon>Alteromonadaceae</taxon>
        <taxon>Alteromonas/Salinimonas group</taxon>
        <taxon>Alteromonas</taxon>
    </lineage>
</organism>
<sequence length="107" mass="12556">MSRFIEGQSRTQSTMFPEVLDDYIHEDNPIRDIDMFINSLELSKLGFARCQPAKTGIPRYSPATMLKIYLYGYLNRIHSNRRLEKDIEQLLPWQFAKRQVGLPDGYT</sequence>
<evidence type="ECO:0000259" key="1">
    <source>
        <dbReference type="Pfam" id="PF05598"/>
    </source>
</evidence>
<dbReference type="PANTHER" id="PTHR33408:SF2">
    <property type="entry name" value="TRANSPOSASE DDE DOMAIN-CONTAINING PROTEIN"/>
    <property type="match status" value="1"/>
</dbReference>
<gene>
    <name evidence="2" type="ORF">ACFOEW_03610</name>
</gene>
<dbReference type="PANTHER" id="PTHR33408">
    <property type="entry name" value="TRANSPOSASE"/>
    <property type="match status" value="1"/>
</dbReference>
<dbReference type="EMBL" id="JBHRSX010000011">
    <property type="protein sequence ID" value="MFC3200906.1"/>
    <property type="molecule type" value="Genomic_DNA"/>
</dbReference>
<proteinExistence type="predicted"/>
<dbReference type="RefSeq" id="WP_241155762.1">
    <property type="nucleotide sequence ID" value="NZ_JBHRSX010000011.1"/>
</dbReference>